<organism evidence="1 2">
    <name type="scientific">Setaria viridis</name>
    <name type="common">Green bristlegrass</name>
    <name type="synonym">Setaria italica subsp. viridis</name>
    <dbReference type="NCBI Taxonomy" id="4556"/>
    <lineage>
        <taxon>Eukaryota</taxon>
        <taxon>Viridiplantae</taxon>
        <taxon>Streptophyta</taxon>
        <taxon>Embryophyta</taxon>
        <taxon>Tracheophyta</taxon>
        <taxon>Spermatophyta</taxon>
        <taxon>Magnoliopsida</taxon>
        <taxon>Liliopsida</taxon>
        <taxon>Poales</taxon>
        <taxon>Poaceae</taxon>
        <taxon>PACMAD clade</taxon>
        <taxon>Panicoideae</taxon>
        <taxon>Panicodae</taxon>
        <taxon>Paniceae</taxon>
        <taxon>Cenchrinae</taxon>
        <taxon>Setaria</taxon>
    </lineage>
</organism>
<proteinExistence type="predicted"/>
<reference evidence="1" key="1">
    <citation type="submission" date="2019-03" db="EMBL/GenBank/DDBJ databases">
        <title>WGS assembly of Setaria viridis.</title>
        <authorList>
            <person name="Huang P."/>
            <person name="Jenkins J."/>
            <person name="Grimwood J."/>
            <person name="Barry K."/>
            <person name="Healey A."/>
            <person name="Mamidi S."/>
            <person name="Sreedasyam A."/>
            <person name="Shu S."/>
            <person name="Feldman M."/>
            <person name="Wu J."/>
            <person name="Yu Y."/>
            <person name="Chen C."/>
            <person name="Johnson J."/>
            <person name="Rokhsar D."/>
            <person name="Baxter I."/>
            <person name="Schmutz J."/>
            <person name="Brutnell T."/>
            <person name="Kellogg E."/>
        </authorList>
    </citation>
    <scope>NUCLEOTIDE SEQUENCE [LARGE SCALE GENOMIC DNA]</scope>
</reference>
<evidence type="ECO:0000313" key="2">
    <source>
        <dbReference type="Proteomes" id="UP000298652"/>
    </source>
</evidence>
<protein>
    <submittedName>
        <fullName evidence="1">Uncharacterized protein</fullName>
    </submittedName>
</protein>
<name>A0A4U6SXA6_SETVI</name>
<dbReference type="EMBL" id="CM016560">
    <property type="protein sequence ID" value="TKV92768.1"/>
    <property type="molecule type" value="Genomic_DNA"/>
</dbReference>
<accession>A0A4U6SXA6</accession>
<gene>
    <name evidence="1" type="ORF">SEVIR_9G182051v2</name>
</gene>
<keyword evidence="2" id="KW-1185">Reference proteome</keyword>
<dbReference type="Gramene" id="TKV92768">
    <property type="protein sequence ID" value="TKV92768"/>
    <property type="gene ID" value="SEVIR_9G182051v2"/>
</dbReference>
<sequence>MLSCLLPCQWPSHALAPTHVPTGRRSMVGENGCMHHDSMRAFYCALEEENSTFRGISKP</sequence>
<dbReference type="AlphaFoldDB" id="A0A4U6SXA6"/>
<dbReference type="Proteomes" id="UP000298652">
    <property type="component" value="Chromosome 9"/>
</dbReference>
<evidence type="ECO:0000313" key="1">
    <source>
        <dbReference type="EMBL" id="TKV92768.1"/>
    </source>
</evidence>